<proteinExistence type="predicted"/>
<organism evidence="1">
    <name type="scientific">marine sediment metagenome</name>
    <dbReference type="NCBI Taxonomy" id="412755"/>
    <lineage>
        <taxon>unclassified sequences</taxon>
        <taxon>metagenomes</taxon>
        <taxon>ecological metagenomes</taxon>
    </lineage>
</organism>
<name>X1PJW6_9ZZZZ</name>
<accession>X1PJW6</accession>
<comment type="caution">
    <text evidence="1">The sequence shown here is derived from an EMBL/GenBank/DDBJ whole genome shotgun (WGS) entry which is preliminary data.</text>
</comment>
<evidence type="ECO:0000313" key="1">
    <source>
        <dbReference type="EMBL" id="GAI39335.1"/>
    </source>
</evidence>
<feature type="non-terminal residue" evidence="1">
    <location>
        <position position="1"/>
    </location>
</feature>
<reference evidence="1" key="1">
    <citation type="journal article" date="2014" name="Front. Microbiol.">
        <title>High frequency of phylogenetically diverse reductive dehalogenase-homologous genes in deep subseafloor sedimentary metagenomes.</title>
        <authorList>
            <person name="Kawai M."/>
            <person name="Futagami T."/>
            <person name="Toyoda A."/>
            <person name="Takaki Y."/>
            <person name="Nishi S."/>
            <person name="Hori S."/>
            <person name="Arai W."/>
            <person name="Tsubouchi T."/>
            <person name="Morono Y."/>
            <person name="Uchiyama I."/>
            <person name="Ito T."/>
            <person name="Fujiyama A."/>
            <person name="Inagaki F."/>
            <person name="Takami H."/>
        </authorList>
    </citation>
    <scope>NUCLEOTIDE SEQUENCE</scope>
    <source>
        <strain evidence="1">Expedition CK06-06</strain>
    </source>
</reference>
<dbReference type="AlphaFoldDB" id="X1PJW6"/>
<sequence length="64" mass="7221">ELTDKREDYLLYILSCVLNADRNGAPLSPLDFPDQKVGKEVLAAMVDSHLIRCVEKDSQDDKKT</sequence>
<dbReference type="EMBL" id="BARV01023663">
    <property type="protein sequence ID" value="GAI39335.1"/>
    <property type="molecule type" value="Genomic_DNA"/>
</dbReference>
<gene>
    <name evidence="1" type="ORF">S06H3_38779</name>
</gene>
<protein>
    <submittedName>
        <fullName evidence="1">Uncharacterized protein</fullName>
    </submittedName>
</protein>